<dbReference type="InterPro" id="IPR036389">
    <property type="entry name" value="RNase_III_sf"/>
</dbReference>
<comment type="function">
    <text evidence="9">Digests double-stranded RNA. Involved in the processing of primary rRNA transcript to yield the immediate precursors to the large and small rRNAs (23S and 16S). Processes some mRNAs, and tRNAs when they are encoded in the rRNA operon. Processes pre-crRNA and tracrRNA of type II CRISPR loci if present in the organism.</text>
</comment>
<dbReference type="NCBIfam" id="TIGR02191">
    <property type="entry name" value="RNaseIII"/>
    <property type="match status" value="1"/>
</dbReference>
<dbReference type="RefSeq" id="WP_023065933.1">
    <property type="nucleotide sequence ID" value="NZ_AUZM01000016.1"/>
</dbReference>
<dbReference type="GO" id="GO:0006397">
    <property type="term" value="P:mRNA processing"/>
    <property type="evidence" value="ECO:0007669"/>
    <property type="project" value="UniProtKB-UniRule"/>
</dbReference>
<dbReference type="CDD" id="cd00593">
    <property type="entry name" value="RIBOc"/>
    <property type="match status" value="1"/>
</dbReference>
<dbReference type="GO" id="GO:0010468">
    <property type="term" value="P:regulation of gene expression"/>
    <property type="evidence" value="ECO:0007669"/>
    <property type="project" value="TreeGrafter"/>
</dbReference>
<dbReference type="GO" id="GO:0004525">
    <property type="term" value="F:ribonuclease III activity"/>
    <property type="evidence" value="ECO:0007669"/>
    <property type="project" value="UniProtKB-UniRule"/>
</dbReference>
<dbReference type="FunFam" id="1.10.1520.10:FF:000001">
    <property type="entry name" value="Ribonuclease 3"/>
    <property type="match status" value="1"/>
</dbReference>
<comment type="similarity">
    <text evidence="2">Belongs to the ribonuclease III family.</text>
</comment>
<comment type="subcellular location">
    <subcellularLocation>
        <location evidence="9">Cytoplasm</location>
    </subcellularLocation>
</comment>
<evidence type="ECO:0000313" key="13">
    <source>
        <dbReference type="Proteomes" id="UP000017127"/>
    </source>
</evidence>
<keyword evidence="8 9" id="KW-0694">RNA-binding</keyword>
<keyword evidence="9" id="KW-0699">rRNA-binding</keyword>
<evidence type="ECO:0000256" key="2">
    <source>
        <dbReference type="ARBA" id="ARBA00010183"/>
    </source>
</evidence>
<dbReference type="OrthoDB" id="9805026at2"/>
<dbReference type="SUPFAM" id="SSF54768">
    <property type="entry name" value="dsRNA-binding domain-like"/>
    <property type="match status" value="1"/>
</dbReference>
<dbReference type="SMART" id="SM00358">
    <property type="entry name" value="DSRM"/>
    <property type="match status" value="1"/>
</dbReference>
<proteinExistence type="inferred from homology"/>
<keyword evidence="13" id="KW-1185">Reference proteome</keyword>
<keyword evidence="4 9" id="KW-0507">mRNA processing</keyword>
<dbReference type="PATRIC" id="fig|1348334.3.peg.2030"/>
<comment type="cofactor">
    <cofactor evidence="9">
        <name>Mg(2+)</name>
        <dbReference type="ChEBI" id="CHEBI:18420"/>
    </cofactor>
</comment>
<feature type="active site" evidence="9">
    <location>
        <position position="114"/>
    </location>
</feature>
<dbReference type="SMART" id="SM00535">
    <property type="entry name" value="RIBOc"/>
    <property type="match status" value="1"/>
</dbReference>
<feature type="binding site" evidence="9">
    <location>
        <position position="111"/>
    </location>
    <ligand>
        <name>Mg(2+)</name>
        <dbReference type="ChEBI" id="CHEBI:18420"/>
    </ligand>
</feature>
<evidence type="ECO:0000256" key="3">
    <source>
        <dbReference type="ARBA" id="ARBA00022552"/>
    </source>
</evidence>
<evidence type="ECO:0000256" key="8">
    <source>
        <dbReference type="ARBA" id="ARBA00022884"/>
    </source>
</evidence>
<dbReference type="InterPro" id="IPR014720">
    <property type="entry name" value="dsRBD_dom"/>
</dbReference>
<dbReference type="PANTHER" id="PTHR11207:SF0">
    <property type="entry name" value="RIBONUCLEASE 3"/>
    <property type="match status" value="1"/>
</dbReference>
<keyword evidence="9" id="KW-0460">Magnesium</keyword>
<dbReference type="PROSITE" id="PS50137">
    <property type="entry name" value="DS_RBD"/>
    <property type="match status" value="1"/>
</dbReference>
<dbReference type="Pfam" id="PF14622">
    <property type="entry name" value="Ribonucleas_3_3"/>
    <property type="match status" value="1"/>
</dbReference>
<dbReference type="InterPro" id="IPR011907">
    <property type="entry name" value="RNase_III"/>
</dbReference>
<dbReference type="Gene3D" id="1.10.1520.10">
    <property type="entry name" value="Ribonuclease III domain"/>
    <property type="match status" value="1"/>
</dbReference>
<dbReference type="CDD" id="cd10845">
    <property type="entry name" value="DSRM_RNAse_III_family"/>
    <property type="match status" value="1"/>
</dbReference>
<keyword evidence="6 9" id="KW-0255">Endonuclease</keyword>
<evidence type="ECO:0000256" key="4">
    <source>
        <dbReference type="ARBA" id="ARBA00022664"/>
    </source>
</evidence>
<dbReference type="HAMAP" id="MF_00104">
    <property type="entry name" value="RNase_III"/>
    <property type="match status" value="1"/>
</dbReference>
<dbReference type="GO" id="GO:0019843">
    <property type="term" value="F:rRNA binding"/>
    <property type="evidence" value="ECO:0007669"/>
    <property type="project" value="UniProtKB-KW"/>
</dbReference>
<dbReference type="Pfam" id="PF00035">
    <property type="entry name" value="dsrm"/>
    <property type="match status" value="1"/>
</dbReference>
<dbReference type="Proteomes" id="UP000017127">
    <property type="component" value="Unassembled WGS sequence"/>
</dbReference>
<protein>
    <recommendedName>
        <fullName evidence="9">Ribonuclease 3</fullName>
        <ecNumber evidence="9">3.1.26.3</ecNumber>
    </recommendedName>
    <alternativeName>
        <fullName evidence="9">Ribonuclease III</fullName>
        <shortName evidence="9">RNase III</shortName>
    </alternativeName>
</protein>
<sequence>MDKLPEIKDEKLRLRALTHRSYVNEHPGDGKNNERLEFLGDAVLGFVVGELLYTYYPEELSEAKMTRLRAALVDEQQLGKFAEQLGIGEIMRLGKGAIKDGGYQNPALLSDTFEAYIGAYYLDAGIEKVREFIIPLFTKVADEILGMHTEEKNSEHLIDSKNRFQQWALAEFGENPKYFIIDQSGPDHAKEFIAEVRVRDQVYGLGQGRRKQDAQKKAAEAALKKLGILDSES</sequence>
<evidence type="ECO:0000313" key="12">
    <source>
        <dbReference type="EMBL" id="ERT07977.1"/>
    </source>
</evidence>
<name>U7QL36_9CYAN</name>
<keyword evidence="5 9" id="KW-0540">Nuclease</keyword>
<evidence type="ECO:0000256" key="7">
    <source>
        <dbReference type="ARBA" id="ARBA00022801"/>
    </source>
</evidence>
<dbReference type="EMBL" id="AUZM01000016">
    <property type="protein sequence ID" value="ERT07977.1"/>
    <property type="molecule type" value="Genomic_DNA"/>
</dbReference>
<keyword evidence="9" id="KW-0479">Metal-binding</keyword>
<dbReference type="GO" id="GO:0006364">
    <property type="term" value="P:rRNA processing"/>
    <property type="evidence" value="ECO:0007669"/>
    <property type="project" value="UniProtKB-UniRule"/>
</dbReference>
<dbReference type="AlphaFoldDB" id="U7QL36"/>
<dbReference type="SUPFAM" id="SSF69065">
    <property type="entry name" value="RNase III domain-like"/>
    <property type="match status" value="1"/>
</dbReference>
<dbReference type="GO" id="GO:0003725">
    <property type="term" value="F:double-stranded RNA binding"/>
    <property type="evidence" value="ECO:0007669"/>
    <property type="project" value="TreeGrafter"/>
</dbReference>
<dbReference type="PROSITE" id="PS50142">
    <property type="entry name" value="RNASE_3_2"/>
    <property type="match status" value="1"/>
</dbReference>
<comment type="catalytic activity">
    <reaction evidence="1 9">
        <text>Endonucleolytic cleavage to 5'-phosphomonoester.</text>
        <dbReference type="EC" id="3.1.26.3"/>
    </reaction>
</comment>
<evidence type="ECO:0000256" key="6">
    <source>
        <dbReference type="ARBA" id="ARBA00022759"/>
    </source>
</evidence>
<reference evidence="12 13" key="1">
    <citation type="journal article" date="2013" name="Front. Microbiol.">
        <title>Comparative genomic analyses of the cyanobacterium, Lyngbya aestuarii BL J, a powerful hydrogen producer.</title>
        <authorList>
            <person name="Kothari A."/>
            <person name="Vaughn M."/>
            <person name="Garcia-Pichel F."/>
        </authorList>
    </citation>
    <scope>NUCLEOTIDE SEQUENCE [LARGE SCALE GENOMIC DNA]</scope>
    <source>
        <strain evidence="12 13">BL J</strain>
    </source>
</reference>
<keyword evidence="3 9" id="KW-0698">rRNA processing</keyword>
<feature type="domain" description="DRBM" evidence="10">
    <location>
        <begin position="159"/>
        <end position="228"/>
    </location>
</feature>
<feature type="binding site" evidence="9">
    <location>
        <position position="114"/>
    </location>
    <ligand>
        <name>Mg(2+)</name>
        <dbReference type="ChEBI" id="CHEBI:18420"/>
    </ligand>
</feature>
<dbReference type="GO" id="GO:0005737">
    <property type="term" value="C:cytoplasm"/>
    <property type="evidence" value="ECO:0007669"/>
    <property type="project" value="UniProtKB-SubCell"/>
</dbReference>
<comment type="caution">
    <text evidence="12">The sequence shown here is derived from an EMBL/GenBank/DDBJ whole genome shotgun (WGS) entry which is preliminary data.</text>
</comment>
<keyword evidence="9" id="KW-0819">tRNA processing</keyword>
<keyword evidence="9" id="KW-0963">Cytoplasm</keyword>
<accession>U7QL36</accession>
<dbReference type="InterPro" id="IPR000999">
    <property type="entry name" value="RNase_III_dom"/>
</dbReference>
<dbReference type="GO" id="GO:0046872">
    <property type="term" value="F:metal ion binding"/>
    <property type="evidence" value="ECO:0007669"/>
    <property type="project" value="UniProtKB-KW"/>
</dbReference>
<feature type="domain" description="RNase III" evidence="11">
    <location>
        <begin position="1"/>
        <end position="125"/>
    </location>
</feature>
<dbReference type="PANTHER" id="PTHR11207">
    <property type="entry name" value="RIBONUCLEASE III"/>
    <property type="match status" value="1"/>
</dbReference>
<evidence type="ECO:0000259" key="11">
    <source>
        <dbReference type="PROSITE" id="PS50142"/>
    </source>
</evidence>
<dbReference type="PROSITE" id="PS00517">
    <property type="entry name" value="RNASE_3_1"/>
    <property type="match status" value="1"/>
</dbReference>
<keyword evidence="7 9" id="KW-0378">Hydrolase</keyword>
<dbReference type="GO" id="GO:0008033">
    <property type="term" value="P:tRNA processing"/>
    <property type="evidence" value="ECO:0007669"/>
    <property type="project" value="UniProtKB-KW"/>
</dbReference>
<evidence type="ECO:0000256" key="9">
    <source>
        <dbReference type="HAMAP-Rule" id="MF_00104"/>
    </source>
</evidence>
<organism evidence="12 13">
    <name type="scientific">Lyngbya aestuarii BL J</name>
    <dbReference type="NCBI Taxonomy" id="1348334"/>
    <lineage>
        <taxon>Bacteria</taxon>
        <taxon>Bacillati</taxon>
        <taxon>Cyanobacteriota</taxon>
        <taxon>Cyanophyceae</taxon>
        <taxon>Oscillatoriophycideae</taxon>
        <taxon>Oscillatoriales</taxon>
        <taxon>Microcoleaceae</taxon>
        <taxon>Lyngbya</taxon>
    </lineage>
</organism>
<evidence type="ECO:0000256" key="5">
    <source>
        <dbReference type="ARBA" id="ARBA00022722"/>
    </source>
</evidence>
<dbReference type="EC" id="3.1.26.3" evidence="9"/>
<feature type="active site" evidence="9">
    <location>
        <position position="41"/>
    </location>
</feature>
<feature type="binding site" evidence="9">
    <location>
        <position position="37"/>
    </location>
    <ligand>
        <name>Mg(2+)</name>
        <dbReference type="ChEBI" id="CHEBI:18420"/>
    </ligand>
</feature>
<comment type="subunit">
    <text evidence="9">Homodimer.</text>
</comment>
<evidence type="ECO:0000256" key="1">
    <source>
        <dbReference type="ARBA" id="ARBA00000109"/>
    </source>
</evidence>
<dbReference type="Gene3D" id="3.30.160.20">
    <property type="match status" value="1"/>
</dbReference>
<evidence type="ECO:0000259" key="10">
    <source>
        <dbReference type="PROSITE" id="PS50137"/>
    </source>
</evidence>
<gene>
    <name evidence="9" type="primary">rnc</name>
    <name evidence="12" type="ORF">M595_2094</name>
</gene>